<dbReference type="InterPro" id="IPR033437">
    <property type="entry name" value="DUF5130"/>
</dbReference>
<protein>
    <recommendedName>
        <fullName evidence="2">DUF5130 domain-containing protein</fullName>
    </recommendedName>
</protein>
<reference evidence="1" key="1">
    <citation type="submission" date="2020-02" db="EMBL/GenBank/DDBJ databases">
        <authorList>
            <person name="Meier V. D."/>
        </authorList>
    </citation>
    <scope>NUCLEOTIDE SEQUENCE</scope>
    <source>
        <strain evidence="1">AVDCRST_MAG06</strain>
    </source>
</reference>
<evidence type="ECO:0000313" key="1">
    <source>
        <dbReference type="EMBL" id="CAA9414067.1"/>
    </source>
</evidence>
<dbReference type="EMBL" id="CADCUP010000204">
    <property type="protein sequence ID" value="CAA9414067.1"/>
    <property type="molecule type" value="Genomic_DNA"/>
</dbReference>
<sequence>MPSGELTPRQRAEIDKAIRFAEQVSRFEFSVFRGIAQGDPARYARMLHAALVAPARSVLILVDPTVRALEVVTGAEVRRHLPDRQVELAVLAMQTLFSEGDEVGGLVRGIAMLAEHATPQNTLHAGP</sequence>
<evidence type="ECO:0008006" key="2">
    <source>
        <dbReference type="Google" id="ProtNLM"/>
    </source>
</evidence>
<name>A0A6J4PGL3_9ACTN</name>
<dbReference type="AlphaFoldDB" id="A0A6J4PGL3"/>
<gene>
    <name evidence="1" type="ORF">AVDCRST_MAG06-3067</name>
</gene>
<dbReference type="Gene3D" id="3.10.310.50">
    <property type="match status" value="1"/>
</dbReference>
<proteinExistence type="predicted"/>
<organism evidence="1">
    <name type="scientific">uncultured Nocardioides sp</name>
    <dbReference type="NCBI Taxonomy" id="198441"/>
    <lineage>
        <taxon>Bacteria</taxon>
        <taxon>Bacillati</taxon>
        <taxon>Actinomycetota</taxon>
        <taxon>Actinomycetes</taxon>
        <taxon>Propionibacteriales</taxon>
        <taxon>Nocardioidaceae</taxon>
        <taxon>Nocardioides</taxon>
        <taxon>environmental samples</taxon>
    </lineage>
</organism>
<dbReference type="Pfam" id="PF17174">
    <property type="entry name" value="DUF5130"/>
    <property type="match status" value="1"/>
</dbReference>
<accession>A0A6J4PGL3</accession>